<dbReference type="PANTHER" id="PTHR36447:SF2">
    <property type="entry name" value="BETA-GALACTOSIDASE YESZ"/>
    <property type="match status" value="1"/>
</dbReference>
<comment type="catalytic activity">
    <reaction evidence="1 8">
        <text>Hydrolysis of terminal non-reducing beta-D-galactose residues in beta-D-galactosides.</text>
        <dbReference type="EC" id="3.2.1.23"/>
    </reaction>
</comment>
<evidence type="ECO:0000256" key="8">
    <source>
        <dbReference type="PIRNR" id="PIRNR001084"/>
    </source>
</evidence>
<dbReference type="InterPro" id="IPR017853">
    <property type="entry name" value="GH"/>
</dbReference>
<name>A0ABQ1ZSK8_9BACL</name>
<evidence type="ECO:0000256" key="4">
    <source>
        <dbReference type="ARBA" id="ARBA00022723"/>
    </source>
</evidence>
<evidence type="ECO:0000256" key="6">
    <source>
        <dbReference type="ARBA" id="ARBA00022833"/>
    </source>
</evidence>
<evidence type="ECO:0000259" key="10">
    <source>
        <dbReference type="Pfam" id="PF08532"/>
    </source>
</evidence>
<keyword evidence="6" id="KW-0862">Zinc</keyword>
<keyword evidence="5 8" id="KW-0378">Hydrolase</keyword>
<dbReference type="PANTHER" id="PTHR36447">
    <property type="entry name" value="BETA-GALACTOSIDASE GANA"/>
    <property type="match status" value="1"/>
</dbReference>
<dbReference type="Pfam" id="PF02449">
    <property type="entry name" value="Glyco_hydro_42"/>
    <property type="match status" value="1"/>
</dbReference>
<dbReference type="RefSeq" id="WP_172247320.1">
    <property type="nucleotide sequence ID" value="NZ_BMDD01000002.1"/>
</dbReference>
<reference evidence="12" key="1">
    <citation type="journal article" date="2019" name="Int. J. Syst. Evol. Microbiol.">
        <title>The Global Catalogue of Microorganisms (GCM) 10K type strain sequencing project: providing services to taxonomists for standard genome sequencing and annotation.</title>
        <authorList>
            <consortium name="The Broad Institute Genomics Platform"/>
            <consortium name="The Broad Institute Genome Sequencing Center for Infectious Disease"/>
            <person name="Wu L."/>
            <person name="Ma J."/>
        </authorList>
    </citation>
    <scope>NUCLEOTIDE SEQUENCE [LARGE SCALE GENOMIC DNA]</scope>
    <source>
        <strain evidence="12">CCM 8702</strain>
    </source>
</reference>
<evidence type="ECO:0000313" key="11">
    <source>
        <dbReference type="EMBL" id="GGH78308.1"/>
    </source>
</evidence>
<evidence type="ECO:0000256" key="2">
    <source>
        <dbReference type="ARBA" id="ARBA00005940"/>
    </source>
</evidence>
<protein>
    <recommendedName>
        <fullName evidence="3 8">Beta-galactosidase</fullName>
        <shortName evidence="8">Beta-gal</shortName>
        <ecNumber evidence="3 8">3.2.1.23</ecNumber>
    </recommendedName>
</protein>
<evidence type="ECO:0000313" key="12">
    <source>
        <dbReference type="Proteomes" id="UP000605427"/>
    </source>
</evidence>
<evidence type="ECO:0000259" key="9">
    <source>
        <dbReference type="Pfam" id="PF02449"/>
    </source>
</evidence>
<accession>A0ABQ1ZSK8</accession>
<dbReference type="Pfam" id="PF08532">
    <property type="entry name" value="Glyco_hydro_42M"/>
    <property type="match status" value="1"/>
</dbReference>
<keyword evidence="12" id="KW-1185">Reference proteome</keyword>
<feature type="domain" description="Glycoside hydrolase family 42 N-terminal" evidence="9">
    <location>
        <begin position="10"/>
        <end position="376"/>
    </location>
</feature>
<dbReference type="PIRSF" id="PIRSF001084">
    <property type="entry name" value="B-galactosidase"/>
    <property type="match status" value="1"/>
</dbReference>
<dbReference type="EMBL" id="BMDD01000002">
    <property type="protein sequence ID" value="GGH78308.1"/>
    <property type="molecule type" value="Genomic_DNA"/>
</dbReference>
<dbReference type="Gene3D" id="3.20.20.80">
    <property type="entry name" value="Glycosidases"/>
    <property type="match status" value="1"/>
</dbReference>
<evidence type="ECO:0000256" key="1">
    <source>
        <dbReference type="ARBA" id="ARBA00001412"/>
    </source>
</evidence>
<dbReference type="InterPro" id="IPR029062">
    <property type="entry name" value="Class_I_gatase-like"/>
</dbReference>
<organism evidence="11 12">
    <name type="scientific">Saccharibacillus endophyticus</name>
    <dbReference type="NCBI Taxonomy" id="2060666"/>
    <lineage>
        <taxon>Bacteria</taxon>
        <taxon>Bacillati</taxon>
        <taxon>Bacillota</taxon>
        <taxon>Bacilli</taxon>
        <taxon>Bacillales</taxon>
        <taxon>Paenibacillaceae</taxon>
        <taxon>Saccharibacillus</taxon>
    </lineage>
</organism>
<dbReference type="Proteomes" id="UP000605427">
    <property type="component" value="Unassembled WGS sequence"/>
</dbReference>
<evidence type="ECO:0000256" key="7">
    <source>
        <dbReference type="ARBA" id="ARBA00023295"/>
    </source>
</evidence>
<dbReference type="InterPro" id="IPR003476">
    <property type="entry name" value="Glyco_hydro_42"/>
</dbReference>
<keyword evidence="7 8" id="KW-0326">Glycosidase</keyword>
<proteinExistence type="inferred from homology"/>
<evidence type="ECO:0000256" key="5">
    <source>
        <dbReference type="ARBA" id="ARBA00022801"/>
    </source>
</evidence>
<dbReference type="Gene3D" id="3.40.50.880">
    <property type="match status" value="1"/>
</dbReference>
<sequence length="687" mass="77589">MGRLHYGVAYYDEYMPYERLDKDIEMMKAAGITVVRIAESTWSTHEPQNGVFDFKSVDRVLDAMHKAGIDVIIGTPTYAIPPWMVREHPEVLAVTKDGPGKYGARQIMDITSPAYLFYAERIIRKLISRTCAHPAVIGYQLDNETKHYGTAGPNVQLQFVKAMREKFGNDLNELNRRFGLTYWSNRIEAWEDFPSALGTINGSLGAEFARFQRQLVTDFLAWQAGIVNEYKKPGQFVTHNFDFEWRGHSYGVQRDVDHFKAAECLDIAGVDIYHPSQGELTGAEISFGGDMTRSLKQSNYLVLETQAQAFPHWTPYPGQLRLLAFSHLASGASMVAYWHWHSIHNSFETYWKGLLSHDLQPNPIYNEAKTIGADFARLSESLSGVRKINRVAMLVSNEALSSIDWFPLPGGVNYNDVVRRCYDALYKLNVGCDFIHPETDAKVLAEYDLIVVPALYSAPDQLLEKLNDYTEKGGHIFYTFKSGFTNDDVQVRTSAQPGLIERACGVNYQLFIEPKDVRIQVTNDFSAISEEAGSVETWMELLTPTTAEVLARYDHPQWNEYAAITRNVFGKGTATYIGFMPEEKLLLGLFEQVLREAGLWGQDQKLAFPLIVKSGINRAGCRVRYFLNYSDESVSFDYGYRDGRELLSGDDIRHGQLLRLPGWGFAIVEDRESAACSSAIEDGVAKD</sequence>
<dbReference type="SUPFAM" id="SSF51445">
    <property type="entry name" value="(Trans)glycosidases"/>
    <property type="match status" value="1"/>
</dbReference>
<dbReference type="SUPFAM" id="SSF52317">
    <property type="entry name" value="Class I glutamine amidotransferase-like"/>
    <property type="match status" value="1"/>
</dbReference>
<evidence type="ECO:0000256" key="3">
    <source>
        <dbReference type="ARBA" id="ARBA00012756"/>
    </source>
</evidence>
<keyword evidence="4" id="KW-0479">Metal-binding</keyword>
<dbReference type="CDD" id="cd03143">
    <property type="entry name" value="A4_beta-galactosidase_middle_domain"/>
    <property type="match status" value="1"/>
</dbReference>
<dbReference type="InterPro" id="IPR013529">
    <property type="entry name" value="Glyco_hydro_42_N"/>
</dbReference>
<feature type="domain" description="Beta-galactosidase trimerisation" evidence="10">
    <location>
        <begin position="390"/>
        <end position="599"/>
    </location>
</feature>
<dbReference type="EC" id="3.2.1.23" evidence="3 8"/>
<gene>
    <name evidence="11" type="ORF">GCM10007362_23410</name>
</gene>
<comment type="similarity">
    <text evidence="2 8">Belongs to the glycosyl hydrolase 42 family.</text>
</comment>
<dbReference type="InterPro" id="IPR013738">
    <property type="entry name" value="Beta_galactosidase_Trimer"/>
</dbReference>
<comment type="caution">
    <text evidence="11">The sequence shown here is derived from an EMBL/GenBank/DDBJ whole genome shotgun (WGS) entry which is preliminary data.</text>
</comment>